<feature type="transmembrane region" description="Helical" evidence="2">
    <location>
        <begin position="44"/>
        <end position="64"/>
    </location>
</feature>
<accession>A0A7G9FVC3</accession>
<keyword evidence="2" id="KW-0472">Membrane</keyword>
<dbReference type="Proteomes" id="UP000515981">
    <property type="component" value="Chromosome"/>
</dbReference>
<dbReference type="AlphaFoldDB" id="A0A7G9FVC3"/>
<keyword evidence="1" id="KW-0175">Coiled coil</keyword>
<evidence type="ECO:0000256" key="1">
    <source>
        <dbReference type="SAM" id="Coils"/>
    </source>
</evidence>
<evidence type="ECO:0000256" key="2">
    <source>
        <dbReference type="SAM" id="Phobius"/>
    </source>
</evidence>
<dbReference type="EMBL" id="CP060633">
    <property type="protein sequence ID" value="QNM02505.1"/>
    <property type="molecule type" value="Genomic_DNA"/>
</dbReference>
<name>A0A7G9FVC3_9FIRM</name>
<keyword evidence="4" id="KW-1185">Reference proteome</keyword>
<feature type="transmembrane region" description="Helical" evidence="2">
    <location>
        <begin position="70"/>
        <end position="93"/>
    </location>
</feature>
<organism evidence="3 4">
    <name type="scientific">Simiaoa sunii</name>
    <dbReference type="NCBI Taxonomy" id="2763672"/>
    <lineage>
        <taxon>Bacteria</taxon>
        <taxon>Bacillati</taxon>
        <taxon>Bacillota</taxon>
        <taxon>Clostridia</taxon>
        <taxon>Lachnospirales</taxon>
        <taxon>Lachnospiraceae</taxon>
        <taxon>Simiaoa</taxon>
    </lineage>
</organism>
<proteinExistence type="predicted"/>
<feature type="transmembrane region" description="Helical" evidence="2">
    <location>
        <begin position="199"/>
        <end position="222"/>
    </location>
</feature>
<evidence type="ECO:0000313" key="3">
    <source>
        <dbReference type="EMBL" id="QNM02505.1"/>
    </source>
</evidence>
<feature type="coiled-coil region" evidence="1">
    <location>
        <begin position="236"/>
        <end position="263"/>
    </location>
</feature>
<dbReference type="RefSeq" id="WP_249326223.1">
    <property type="nucleotide sequence ID" value="NZ_CP060633.1"/>
</dbReference>
<evidence type="ECO:0000313" key="4">
    <source>
        <dbReference type="Proteomes" id="UP000515981"/>
    </source>
</evidence>
<keyword evidence="2" id="KW-1133">Transmembrane helix</keyword>
<reference evidence="3 4" key="1">
    <citation type="submission" date="2020-08" db="EMBL/GenBank/DDBJ databases">
        <authorList>
            <person name="Liu C."/>
            <person name="Sun Q."/>
        </authorList>
    </citation>
    <scope>NUCLEOTIDE SEQUENCE [LARGE SCALE GENOMIC DNA]</scope>
    <source>
        <strain evidence="3 4">NSJ-8</strain>
    </source>
</reference>
<dbReference type="KEGG" id="ssun:H9Q77_15955"/>
<feature type="transmembrane region" description="Helical" evidence="2">
    <location>
        <begin position="144"/>
        <end position="163"/>
    </location>
</feature>
<feature type="transmembrane region" description="Helical" evidence="2">
    <location>
        <begin position="12"/>
        <end position="32"/>
    </location>
</feature>
<keyword evidence="2" id="KW-0812">Transmembrane</keyword>
<protein>
    <submittedName>
        <fullName evidence="3">Uncharacterized protein</fullName>
    </submittedName>
</protein>
<feature type="transmembrane region" description="Helical" evidence="2">
    <location>
        <begin position="105"/>
        <end position="124"/>
    </location>
</feature>
<gene>
    <name evidence="3" type="ORF">H9Q77_15955</name>
</gene>
<sequence length="358" mass="40155">MKKILKVIVANIAAFLHIPLLIVSIPFKVIAIAHSIIIDLSTQFMAVLCVAFMLTGIIGTIASIPEVGLGYAIAYGLLFLILVGALLGIYMLAQQLLAGILEFFRKIYEGIYIVIIWVADNLYYFAENIVVERKNTGESTMACFGYYAACGVGKALVFIINLIIATKYIMIIADVGLGIYMFVQTFFQGDSYGIGEALFNVVIILVICGIIGVCLWGCFSYLDIWKDERDITYTILDVDDIDLEQKKAELESEKNEDAEKDSNLHVFSLESARQSYLEIIEQFAANAESMNQKDLIDLRKLGLYYSKMKENVNADSLLENQDDAFEKMSIQFYKVHNRLEKKLPRKDDANVEQGGESK</sequence>